<comment type="caution">
    <text evidence="9">The sequence shown here is derived from an EMBL/GenBank/DDBJ whole genome shotgun (WGS) entry which is preliminary data.</text>
</comment>
<comment type="subcellular location">
    <subcellularLocation>
        <location evidence="7">Cytoplasm</location>
    </subcellularLocation>
</comment>
<dbReference type="GO" id="GO:0008780">
    <property type="term" value="F:acyl-[acyl-carrier-protein]-UDP-N-acetylglucosamine O-acyltransferase activity"/>
    <property type="evidence" value="ECO:0007669"/>
    <property type="project" value="UniProtKB-EC"/>
</dbReference>
<name>A0ABV7H2T7_9BURK</name>
<evidence type="ECO:0000313" key="10">
    <source>
        <dbReference type="Proteomes" id="UP001595556"/>
    </source>
</evidence>
<keyword evidence="7" id="KW-0963">Cytoplasm</keyword>
<dbReference type="EC" id="2.3.1.129" evidence="7"/>
<evidence type="ECO:0000313" key="9">
    <source>
        <dbReference type="EMBL" id="MFC3146903.1"/>
    </source>
</evidence>
<keyword evidence="4 7" id="KW-0677">Repeat</keyword>
<dbReference type="Pfam" id="PF00132">
    <property type="entry name" value="Hexapep"/>
    <property type="match status" value="2"/>
</dbReference>
<dbReference type="RefSeq" id="WP_377301486.1">
    <property type="nucleotide sequence ID" value="NZ_CP180191.1"/>
</dbReference>
<reference evidence="10" key="1">
    <citation type="journal article" date="2019" name="Int. J. Syst. Evol. Microbiol.">
        <title>The Global Catalogue of Microorganisms (GCM) 10K type strain sequencing project: providing services to taxonomists for standard genome sequencing and annotation.</title>
        <authorList>
            <consortium name="The Broad Institute Genomics Platform"/>
            <consortium name="The Broad Institute Genome Sequencing Center for Infectious Disease"/>
            <person name="Wu L."/>
            <person name="Ma J."/>
        </authorList>
    </citation>
    <scope>NUCLEOTIDE SEQUENCE [LARGE SCALE GENOMIC DNA]</scope>
    <source>
        <strain evidence="10">KCTC 52168</strain>
    </source>
</reference>
<keyword evidence="2 7" id="KW-0441">Lipid A biosynthesis</keyword>
<dbReference type="InterPro" id="IPR037157">
    <property type="entry name" value="Acetyltransf_C_sf"/>
</dbReference>
<dbReference type="InterPro" id="IPR001451">
    <property type="entry name" value="Hexapep"/>
</dbReference>
<dbReference type="CDD" id="cd03351">
    <property type="entry name" value="LbH_UDP-GlcNAc_AT"/>
    <property type="match status" value="1"/>
</dbReference>
<dbReference type="HAMAP" id="MF_00387">
    <property type="entry name" value="LpxA"/>
    <property type="match status" value="1"/>
</dbReference>
<evidence type="ECO:0000256" key="4">
    <source>
        <dbReference type="ARBA" id="ARBA00022737"/>
    </source>
</evidence>
<dbReference type="PIRSF" id="PIRSF000456">
    <property type="entry name" value="UDP-GlcNAc_acltr"/>
    <property type="match status" value="1"/>
</dbReference>
<keyword evidence="5 7" id="KW-0443">Lipid metabolism</keyword>
<comment type="similarity">
    <text evidence="7">Belongs to the transferase hexapeptide repeat family. LpxA subfamily.</text>
</comment>
<evidence type="ECO:0000256" key="1">
    <source>
        <dbReference type="ARBA" id="ARBA00022516"/>
    </source>
</evidence>
<dbReference type="Pfam" id="PF13720">
    <property type="entry name" value="Acetyltransf_11"/>
    <property type="match status" value="1"/>
</dbReference>
<evidence type="ECO:0000256" key="5">
    <source>
        <dbReference type="ARBA" id="ARBA00023098"/>
    </source>
</evidence>
<sequence>MAIHKLACIEPGAQIDENVEVGPFAVIGPNVKIAAGCSIAAHATVTGHTEMGPDNRVFAHAVIGGEPQDKKYKGEPTRLTIGRGNTFRECVTVNTGTIQDGGITTVGDNNWIMAYVHIAHDCHVGSNTIMANGTQLAGHVHVGDFAILGGLTGVHQFVKIGAHSMTGAGTVLLQDLPPYVMSQGYPASPHGLNSEGLKRRGFSAESISLLKRAYRLLYRDGLTFEVAKTEIAKLFEGAAEEPASRLRVFSDFLDAVSRGVIR</sequence>
<dbReference type="NCBIfam" id="TIGR01852">
    <property type="entry name" value="lipid_A_lpxA"/>
    <property type="match status" value="1"/>
</dbReference>
<evidence type="ECO:0000256" key="3">
    <source>
        <dbReference type="ARBA" id="ARBA00022679"/>
    </source>
</evidence>
<comment type="function">
    <text evidence="7">Involved in the biosynthesis of lipid A, a phosphorylated glycolipid that anchors the lipopolysaccharide to the outer membrane of the cell.</text>
</comment>
<evidence type="ECO:0000256" key="6">
    <source>
        <dbReference type="ARBA" id="ARBA00023315"/>
    </source>
</evidence>
<protein>
    <recommendedName>
        <fullName evidence="7">Acyl-[acyl-carrier-protein]--UDP-N-acetylglucosamine O-acyltransferase</fullName>
        <shortName evidence="7">UDP-N-acetylglucosamine acyltransferase</shortName>
        <ecNumber evidence="7">2.3.1.129</ecNumber>
    </recommendedName>
</protein>
<dbReference type="Gene3D" id="2.160.10.10">
    <property type="entry name" value="Hexapeptide repeat proteins"/>
    <property type="match status" value="1"/>
</dbReference>
<feature type="domain" description="UDP N-acetylglucosamine O-acyltransferase C-terminal" evidence="8">
    <location>
        <begin position="175"/>
        <end position="261"/>
    </location>
</feature>
<comment type="subunit">
    <text evidence="7">Homotrimer.</text>
</comment>
<organism evidence="9 10">
    <name type="scientific">Piscinibacterium candidicorallinum</name>
    <dbReference type="NCBI Taxonomy" id="1793872"/>
    <lineage>
        <taxon>Bacteria</taxon>
        <taxon>Pseudomonadati</taxon>
        <taxon>Pseudomonadota</taxon>
        <taxon>Betaproteobacteria</taxon>
        <taxon>Burkholderiales</taxon>
        <taxon>Piscinibacterium</taxon>
    </lineage>
</organism>
<dbReference type="PANTHER" id="PTHR43480">
    <property type="entry name" value="ACYL-[ACYL-CARRIER-PROTEIN]--UDP-N-ACETYLGLUCOSAMINE O-ACYLTRANSFERASE"/>
    <property type="match status" value="1"/>
</dbReference>
<keyword evidence="6 7" id="KW-0012">Acyltransferase</keyword>
<comment type="pathway">
    <text evidence="7">Glycolipid biosynthesis; lipid IV(A) biosynthesis; lipid IV(A) from (3R)-3-hydroxytetradecanoyl-[acyl-carrier-protein] and UDP-N-acetyl-alpha-D-glucosamine: step 1/6.</text>
</comment>
<accession>A0ABV7H2T7</accession>
<keyword evidence="3 7" id="KW-0808">Transferase</keyword>
<evidence type="ECO:0000256" key="2">
    <source>
        <dbReference type="ARBA" id="ARBA00022556"/>
    </source>
</evidence>
<dbReference type="Proteomes" id="UP001595556">
    <property type="component" value="Unassembled WGS sequence"/>
</dbReference>
<keyword evidence="1 7" id="KW-0444">Lipid biosynthesis</keyword>
<dbReference type="SUPFAM" id="SSF51161">
    <property type="entry name" value="Trimeric LpxA-like enzymes"/>
    <property type="match status" value="1"/>
</dbReference>
<dbReference type="InterPro" id="IPR029098">
    <property type="entry name" value="Acetyltransf_C"/>
</dbReference>
<proteinExistence type="inferred from homology"/>
<keyword evidence="10" id="KW-1185">Reference proteome</keyword>
<dbReference type="PANTHER" id="PTHR43480:SF1">
    <property type="entry name" value="ACYL-[ACYL-CARRIER-PROTEIN]--UDP-N-ACETYLGLUCOSAMINE O-ACYLTRANSFERASE, MITOCHONDRIAL-RELATED"/>
    <property type="match status" value="1"/>
</dbReference>
<dbReference type="NCBIfam" id="NF003657">
    <property type="entry name" value="PRK05289.1"/>
    <property type="match status" value="1"/>
</dbReference>
<evidence type="ECO:0000256" key="7">
    <source>
        <dbReference type="HAMAP-Rule" id="MF_00387"/>
    </source>
</evidence>
<dbReference type="Gene3D" id="1.20.1180.10">
    <property type="entry name" value="Udp N-acetylglucosamine O-acyltransferase, C-terminal domain"/>
    <property type="match status" value="1"/>
</dbReference>
<gene>
    <name evidence="7 9" type="primary">lpxA</name>
    <name evidence="9" type="ORF">ACFOEN_04510</name>
</gene>
<dbReference type="InterPro" id="IPR010137">
    <property type="entry name" value="Lipid_A_LpxA"/>
</dbReference>
<dbReference type="InterPro" id="IPR011004">
    <property type="entry name" value="Trimer_LpxA-like_sf"/>
</dbReference>
<comment type="catalytic activity">
    <reaction evidence="7">
        <text>a (3R)-hydroxyacyl-[ACP] + UDP-N-acetyl-alpha-D-glucosamine = a UDP-3-O-[(3R)-3-hydroxyacyl]-N-acetyl-alpha-D-glucosamine + holo-[ACP]</text>
        <dbReference type="Rhea" id="RHEA:67812"/>
        <dbReference type="Rhea" id="RHEA-COMP:9685"/>
        <dbReference type="Rhea" id="RHEA-COMP:9945"/>
        <dbReference type="ChEBI" id="CHEBI:57705"/>
        <dbReference type="ChEBI" id="CHEBI:64479"/>
        <dbReference type="ChEBI" id="CHEBI:78827"/>
        <dbReference type="ChEBI" id="CHEBI:173225"/>
        <dbReference type="EC" id="2.3.1.129"/>
    </reaction>
</comment>
<dbReference type="EMBL" id="JBHRTI010000003">
    <property type="protein sequence ID" value="MFC3146903.1"/>
    <property type="molecule type" value="Genomic_DNA"/>
</dbReference>
<evidence type="ECO:0000259" key="8">
    <source>
        <dbReference type="Pfam" id="PF13720"/>
    </source>
</evidence>